<name>A0A4Q7PPC6_9FIRM</name>
<comment type="catalytic activity">
    <reaction evidence="6">
        <text>UTP + H2O = UMP + diphosphate + H(+)</text>
        <dbReference type="Rhea" id="RHEA:29395"/>
        <dbReference type="ChEBI" id="CHEBI:15377"/>
        <dbReference type="ChEBI" id="CHEBI:15378"/>
        <dbReference type="ChEBI" id="CHEBI:33019"/>
        <dbReference type="ChEBI" id="CHEBI:46398"/>
        <dbReference type="ChEBI" id="CHEBI:57865"/>
        <dbReference type="EC" id="3.6.1.9"/>
    </reaction>
</comment>
<feature type="active site" description="Proton acceptor" evidence="6">
    <location>
        <position position="77"/>
    </location>
</feature>
<dbReference type="FunFam" id="3.90.950.10:FF:000005">
    <property type="entry name" value="7-methyl-GTP pyrophosphatase"/>
    <property type="match status" value="1"/>
</dbReference>
<gene>
    <name evidence="7" type="ORF">EV209_0243</name>
</gene>
<evidence type="ECO:0000256" key="4">
    <source>
        <dbReference type="ARBA" id="ARBA00022801"/>
    </source>
</evidence>
<feature type="site" description="Important for substrate specificity" evidence="6">
    <location>
        <position position="78"/>
    </location>
</feature>
<comment type="catalytic activity">
    <reaction evidence="6">
        <text>dTTP + H2O = dTMP + diphosphate + H(+)</text>
        <dbReference type="Rhea" id="RHEA:28534"/>
        <dbReference type="ChEBI" id="CHEBI:15377"/>
        <dbReference type="ChEBI" id="CHEBI:15378"/>
        <dbReference type="ChEBI" id="CHEBI:33019"/>
        <dbReference type="ChEBI" id="CHEBI:37568"/>
        <dbReference type="ChEBI" id="CHEBI:63528"/>
        <dbReference type="EC" id="3.6.1.9"/>
    </reaction>
</comment>
<keyword evidence="3 6" id="KW-0963">Cytoplasm</keyword>
<organism evidence="7 8">
    <name type="scientific">Cuneatibacter caecimuris</name>
    <dbReference type="NCBI Taxonomy" id="1796618"/>
    <lineage>
        <taxon>Bacteria</taxon>
        <taxon>Bacillati</taxon>
        <taxon>Bacillota</taxon>
        <taxon>Clostridia</taxon>
        <taxon>Lachnospirales</taxon>
        <taxon>Lachnospiraceae</taxon>
        <taxon>Cuneatibacter</taxon>
    </lineage>
</organism>
<dbReference type="NCBIfam" id="TIGR00172">
    <property type="entry name" value="maf"/>
    <property type="match status" value="1"/>
</dbReference>
<dbReference type="CDD" id="cd00555">
    <property type="entry name" value="Maf"/>
    <property type="match status" value="1"/>
</dbReference>
<dbReference type="AlphaFoldDB" id="A0A4Q7PPC6"/>
<comment type="similarity">
    <text evidence="6">Belongs to the Maf family. YhdE subfamily.</text>
</comment>
<comment type="cofactor">
    <cofactor evidence="1 6">
        <name>a divalent metal cation</name>
        <dbReference type="ChEBI" id="CHEBI:60240"/>
    </cofactor>
</comment>
<reference evidence="7 8" key="1">
    <citation type="submission" date="2019-02" db="EMBL/GenBank/DDBJ databases">
        <title>Genomic Encyclopedia of Type Strains, Phase IV (KMG-IV): sequencing the most valuable type-strain genomes for metagenomic binning, comparative biology and taxonomic classification.</title>
        <authorList>
            <person name="Goeker M."/>
        </authorList>
    </citation>
    <scope>NUCLEOTIDE SEQUENCE [LARGE SCALE GENOMIC DNA]</scope>
    <source>
        <strain evidence="7 8">DSM 29486</strain>
    </source>
</reference>
<keyword evidence="4 6" id="KW-0378">Hydrolase</keyword>
<comment type="caution">
    <text evidence="6">Lacks conserved residue(s) required for the propagation of feature annotation.</text>
</comment>
<keyword evidence="8" id="KW-1185">Reference proteome</keyword>
<comment type="subcellular location">
    <subcellularLocation>
        <location evidence="2 6">Cytoplasm</location>
    </subcellularLocation>
</comment>
<evidence type="ECO:0000313" key="8">
    <source>
        <dbReference type="Proteomes" id="UP000292927"/>
    </source>
</evidence>
<proteinExistence type="inferred from homology"/>
<keyword evidence="5 6" id="KW-0546">Nucleotide metabolism</keyword>
<comment type="function">
    <text evidence="6">Nucleoside triphosphate pyrophosphatase that hydrolyzes dTTP and UTP. May have a dual role in cell division arrest and in preventing the incorporation of modified nucleotides into cellular nucleic acids.</text>
</comment>
<dbReference type="GO" id="GO:0036218">
    <property type="term" value="F:dTTP diphosphatase activity"/>
    <property type="evidence" value="ECO:0007669"/>
    <property type="project" value="RHEA"/>
</dbReference>
<dbReference type="Proteomes" id="UP000292927">
    <property type="component" value="Unassembled WGS sequence"/>
</dbReference>
<sequence length="203" mass="22186">MEKKKMKLVLASASPRRKELLERLGLDFSVQVSKVDEKITCSSPAEAVKELAVQKAEAVAEELCRRTEEEVLVIGADTVVVLEEKILGKPGGFEGACRMLRELSGRAHQVCTGVALVRANEGKIQETRCFSETTEVHVAMLSEKEIQSYAATGEPLDKAGAYGIQGRFAPYISGISGDYYNVVGLPLHALYQELKKTGGILEW</sequence>
<dbReference type="EMBL" id="SGXF01000001">
    <property type="protein sequence ID" value="RZT02136.1"/>
    <property type="molecule type" value="Genomic_DNA"/>
</dbReference>
<feature type="site" description="Important for substrate specificity" evidence="6">
    <location>
        <position position="16"/>
    </location>
</feature>
<dbReference type="SUPFAM" id="SSF52972">
    <property type="entry name" value="ITPase-like"/>
    <property type="match status" value="1"/>
</dbReference>
<evidence type="ECO:0000256" key="2">
    <source>
        <dbReference type="ARBA" id="ARBA00004496"/>
    </source>
</evidence>
<dbReference type="PANTHER" id="PTHR43213">
    <property type="entry name" value="BIFUNCTIONAL DTTP/UTP PYROPHOSPHATASE/METHYLTRANSFERASE PROTEIN-RELATED"/>
    <property type="match status" value="1"/>
</dbReference>
<protein>
    <recommendedName>
        <fullName evidence="6">dTTP/UTP pyrophosphatase</fullName>
        <shortName evidence="6">dTTPase/UTPase</shortName>
        <ecNumber evidence="6">3.6.1.9</ecNumber>
    </recommendedName>
    <alternativeName>
        <fullName evidence="6">Nucleoside triphosphate pyrophosphatase</fullName>
    </alternativeName>
    <alternativeName>
        <fullName evidence="6">Nucleotide pyrophosphatase</fullName>
        <shortName evidence="6">Nucleotide PPase</shortName>
    </alternativeName>
</protein>
<dbReference type="RefSeq" id="WP_130434106.1">
    <property type="nucleotide sequence ID" value="NZ_SGXF01000001.1"/>
</dbReference>
<evidence type="ECO:0000256" key="6">
    <source>
        <dbReference type="HAMAP-Rule" id="MF_00528"/>
    </source>
</evidence>
<dbReference type="GO" id="GO:0005737">
    <property type="term" value="C:cytoplasm"/>
    <property type="evidence" value="ECO:0007669"/>
    <property type="project" value="UniProtKB-SubCell"/>
</dbReference>
<dbReference type="Gene3D" id="3.90.950.10">
    <property type="match status" value="1"/>
</dbReference>
<dbReference type="PIRSF" id="PIRSF006305">
    <property type="entry name" value="Maf"/>
    <property type="match status" value="1"/>
</dbReference>
<comment type="caution">
    <text evidence="7">The sequence shown here is derived from an EMBL/GenBank/DDBJ whole genome shotgun (WGS) entry which is preliminary data.</text>
</comment>
<dbReference type="InterPro" id="IPR003697">
    <property type="entry name" value="Maf-like"/>
</dbReference>
<evidence type="ECO:0000256" key="5">
    <source>
        <dbReference type="ARBA" id="ARBA00023080"/>
    </source>
</evidence>
<accession>A0A4Q7PPC6</accession>
<dbReference type="GO" id="GO:0009117">
    <property type="term" value="P:nucleotide metabolic process"/>
    <property type="evidence" value="ECO:0007669"/>
    <property type="project" value="UniProtKB-KW"/>
</dbReference>
<evidence type="ECO:0000256" key="1">
    <source>
        <dbReference type="ARBA" id="ARBA00001968"/>
    </source>
</evidence>
<dbReference type="PANTHER" id="PTHR43213:SF5">
    <property type="entry name" value="BIFUNCTIONAL DTTP_UTP PYROPHOSPHATASE_METHYLTRANSFERASE PROTEIN-RELATED"/>
    <property type="match status" value="1"/>
</dbReference>
<feature type="site" description="Important for substrate specificity" evidence="6">
    <location>
        <position position="165"/>
    </location>
</feature>
<evidence type="ECO:0000313" key="7">
    <source>
        <dbReference type="EMBL" id="RZT02136.1"/>
    </source>
</evidence>
<dbReference type="EC" id="3.6.1.9" evidence="6"/>
<dbReference type="GO" id="GO:0036221">
    <property type="term" value="F:UTP diphosphatase activity"/>
    <property type="evidence" value="ECO:0007669"/>
    <property type="project" value="RHEA"/>
</dbReference>
<evidence type="ECO:0000256" key="3">
    <source>
        <dbReference type="ARBA" id="ARBA00022490"/>
    </source>
</evidence>
<dbReference type="Pfam" id="PF02545">
    <property type="entry name" value="Maf"/>
    <property type="match status" value="1"/>
</dbReference>
<dbReference type="HAMAP" id="MF_00528">
    <property type="entry name" value="Maf"/>
    <property type="match status" value="1"/>
</dbReference>
<dbReference type="OrthoDB" id="9807767at2"/>
<dbReference type="InterPro" id="IPR029001">
    <property type="entry name" value="ITPase-like_fam"/>
</dbReference>